<dbReference type="EMBL" id="JBHSBI010000069">
    <property type="protein sequence ID" value="MFC4016299.1"/>
    <property type="molecule type" value="Genomic_DNA"/>
</dbReference>
<sequence>MTAPRAVTIMTQTVQALVAVNAAAVQAGRPDALYRFKIHRIGFELGVLPSGYAARLYSLISPPSTCRRSIRPSSV</sequence>
<gene>
    <name evidence="1" type="ORF">ACFOY2_54485</name>
</gene>
<organism evidence="1 2">
    <name type="scientific">Nonomuraea purpurea</name>
    <dbReference type="NCBI Taxonomy" id="1849276"/>
    <lineage>
        <taxon>Bacteria</taxon>
        <taxon>Bacillati</taxon>
        <taxon>Actinomycetota</taxon>
        <taxon>Actinomycetes</taxon>
        <taxon>Streptosporangiales</taxon>
        <taxon>Streptosporangiaceae</taxon>
        <taxon>Nonomuraea</taxon>
    </lineage>
</organism>
<dbReference type="RefSeq" id="WP_379536087.1">
    <property type="nucleotide sequence ID" value="NZ_JBHSBI010000069.1"/>
</dbReference>
<dbReference type="Proteomes" id="UP001595851">
    <property type="component" value="Unassembled WGS sequence"/>
</dbReference>
<keyword evidence="2" id="KW-1185">Reference proteome</keyword>
<proteinExistence type="predicted"/>
<protein>
    <submittedName>
        <fullName evidence="1">Uncharacterized protein</fullName>
    </submittedName>
</protein>
<evidence type="ECO:0000313" key="2">
    <source>
        <dbReference type="Proteomes" id="UP001595851"/>
    </source>
</evidence>
<name>A0ABV8GTD8_9ACTN</name>
<comment type="caution">
    <text evidence="1">The sequence shown here is derived from an EMBL/GenBank/DDBJ whole genome shotgun (WGS) entry which is preliminary data.</text>
</comment>
<reference evidence="2" key="1">
    <citation type="journal article" date="2019" name="Int. J. Syst. Evol. Microbiol.">
        <title>The Global Catalogue of Microorganisms (GCM) 10K type strain sequencing project: providing services to taxonomists for standard genome sequencing and annotation.</title>
        <authorList>
            <consortium name="The Broad Institute Genomics Platform"/>
            <consortium name="The Broad Institute Genome Sequencing Center for Infectious Disease"/>
            <person name="Wu L."/>
            <person name="Ma J."/>
        </authorList>
    </citation>
    <scope>NUCLEOTIDE SEQUENCE [LARGE SCALE GENOMIC DNA]</scope>
    <source>
        <strain evidence="2">TBRC 1276</strain>
    </source>
</reference>
<evidence type="ECO:0000313" key="1">
    <source>
        <dbReference type="EMBL" id="MFC4016299.1"/>
    </source>
</evidence>
<accession>A0ABV8GTD8</accession>